<feature type="region of interest" description="Disordered" evidence="1">
    <location>
        <begin position="46"/>
        <end position="67"/>
    </location>
</feature>
<gene>
    <name evidence="2" type="ORF">CLUMA_CG004387</name>
</gene>
<evidence type="ECO:0000256" key="1">
    <source>
        <dbReference type="SAM" id="MobiDB-lite"/>
    </source>
</evidence>
<feature type="compositionally biased region" description="Acidic residues" evidence="1">
    <location>
        <begin position="352"/>
        <end position="361"/>
    </location>
</feature>
<dbReference type="EMBL" id="CVRI01000020">
    <property type="protein sequence ID" value="CRK90690.1"/>
    <property type="molecule type" value="Genomic_DNA"/>
</dbReference>
<feature type="compositionally biased region" description="Polar residues" evidence="1">
    <location>
        <begin position="461"/>
        <end position="481"/>
    </location>
</feature>
<evidence type="ECO:0000313" key="2">
    <source>
        <dbReference type="EMBL" id="CRK90690.1"/>
    </source>
</evidence>
<dbReference type="Proteomes" id="UP000183832">
    <property type="component" value="Unassembled WGS sequence"/>
</dbReference>
<feature type="compositionally biased region" description="Low complexity" evidence="1">
    <location>
        <begin position="53"/>
        <end position="67"/>
    </location>
</feature>
<reference evidence="2 3" key="1">
    <citation type="submission" date="2015-04" db="EMBL/GenBank/DDBJ databases">
        <authorList>
            <person name="Syromyatnikov M.Y."/>
            <person name="Popov V.N."/>
        </authorList>
    </citation>
    <scope>NUCLEOTIDE SEQUENCE [LARGE SCALE GENOMIC DNA]</scope>
</reference>
<sequence>MKWPSTNSNDRKSVFYTSENSTKIMESTKKEGTTVTDNVVFRFKMGGDDETTESQNSKSSSSIESNNNSTDFKRYLKNFMLFSNLEIESEKKCRDEQLSKIVKALMYFEKKLRKEQEIIQQQLFEKDKVINRQMHTISNMKVKLGVQCDDLDDDNIFHDTSEYCPMCRKKYYLRATKSSTTQTVSNKFQTNISDDYSSIQSIEYMSSSEEQEALLNPNPFSTARRSKKYTSKKSYKDYLQSRPHSAENKANNSLSLSTNGNINNITTNDFPNSDSNNNSIGKRENLNGKEITISKSTTSGGASKFSLIMNDIHGIKQQKQQTNDDTHSLKINRMHGISLTSLNAIEKQEIINDEDDDDSNDDVVNSNQSGNNIERDVIKEQQSDASVTRKYCDDGLEVKQKIATRDDWYISDIEDSDTLSCKPSYSNVTGVSNSVLECVNQILLQQSMDEFIETQNEKRSSFASNDSKGSKDSQSSATPTRSNKRVHFSTKNSMVQITPLPRTPPSDMHSDDMLNSTYENQSTYSNEYEPIGSSRTYVDMDTKSLDNYKPTLPPKPDNLMKLQQISKQRHYVHDQSFNNKQKNSDYELNESEPDYCSISEIQDNIKSVKIVKAEIHNDADDNEYSEIKEVPTPAPSELGEDSFEDVPKLPNVYSIIPGFEPPTSPRKQQDATPIKCIGHDNYITKSPIKKKSPSSILAEIKSVKKTPPKVSPPPIPLKNQQTIKIIDEKIQQEFDWYNLDAEYTKTEVISPQIENIEEMYQFDDENLGDVDCVEDSDIKVEYNLDFEYEQSSMEGIEIERNNNSFTTVIKINETSSTSESSPPSPVKQTSKTTNLINELVETPKIDLKKKLNYEKFLSETGMLSKPLIARKKFYAGSFV</sequence>
<accession>A0A1J1HT13</accession>
<name>A0A1J1HT13_9DIPT</name>
<feature type="region of interest" description="Disordered" evidence="1">
    <location>
        <begin position="213"/>
        <end position="283"/>
    </location>
</feature>
<feature type="region of interest" description="Disordered" evidence="1">
    <location>
        <begin position="352"/>
        <end position="371"/>
    </location>
</feature>
<dbReference type="STRING" id="568069.A0A1J1HT13"/>
<organism evidence="2 3">
    <name type="scientific">Clunio marinus</name>
    <dbReference type="NCBI Taxonomy" id="568069"/>
    <lineage>
        <taxon>Eukaryota</taxon>
        <taxon>Metazoa</taxon>
        <taxon>Ecdysozoa</taxon>
        <taxon>Arthropoda</taxon>
        <taxon>Hexapoda</taxon>
        <taxon>Insecta</taxon>
        <taxon>Pterygota</taxon>
        <taxon>Neoptera</taxon>
        <taxon>Endopterygota</taxon>
        <taxon>Diptera</taxon>
        <taxon>Nematocera</taxon>
        <taxon>Chironomoidea</taxon>
        <taxon>Chironomidae</taxon>
        <taxon>Clunio</taxon>
    </lineage>
</organism>
<feature type="compositionally biased region" description="Basic residues" evidence="1">
    <location>
        <begin position="224"/>
        <end position="233"/>
    </location>
</feature>
<feature type="compositionally biased region" description="Low complexity" evidence="1">
    <location>
        <begin position="251"/>
        <end position="279"/>
    </location>
</feature>
<dbReference type="AlphaFoldDB" id="A0A1J1HT13"/>
<feature type="region of interest" description="Disordered" evidence="1">
    <location>
        <begin position="455"/>
        <end position="514"/>
    </location>
</feature>
<keyword evidence="3" id="KW-1185">Reference proteome</keyword>
<proteinExistence type="predicted"/>
<evidence type="ECO:0000313" key="3">
    <source>
        <dbReference type="Proteomes" id="UP000183832"/>
    </source>
</evidence>
<protein>
    <submittedName>
        <fullName evidence="2">CLUMA_CG004387, isoform A</fullName>
    </submittedName>
</protein>
<dbReference type="OrthoDB" id="6158299at2759"/>